<dbReference type="InterPro" id="IPR031925">
    <property type="entry name" value="TBCC_N"/>
</dbReference>
<feature type="domain" description="C-CAP/cofactor C-like" evidence="3">
    <location>
        <begin position="81"/>
        <end position="161"/>
    </location>
</feature>
<dbReference type="GO" id="GO:0007023">
    <property type="term" value="P:post-chaperonin tubulin folding pathway"/>
    <property type="evidence" value="ECO:0007669"/>
    <property type="project" value="InterPro"/>
</dbReference>
<dbReference type="PANTHER" id="PTHR15139">
    <property type="entry name" value="TUBULIN FOLDING COFACTOR C"/>
    <property type="match status" value="1"/>
</dbReference>
<dbReference type="GO" id="GO:0005737">
    <property type="term" value="C:cytoplasm"/>
    <property type="evidence" value="ECO:0007669"/>
    <property type="project" value="UniProtKB-SubCell"/>
</dbReference>
<organism evidence="4 5">
    <name type="scientific">Acaulospora morrowiae</name>
    <dbReference type="NCBI Taxonomy" id="94023"/>
    <lineage>
        <taxon>Eukaryota</taxon>
        <taxon>Fungi</taxon>
        <taxon>Fungi incertae sedis</taxon>
        <taxon>Mucoromycota</taxon>
        <taxon>Glomeromycotina</taxon>
        <taxon>Glomeromycetes</taxon>
        <taxon>Diversisporales</taxon>
        <taxon>Acaulosporaceae</taxon>
        <taxon>Acaulospora</taxon>
    </lineage>
</organism>
<accession>A0A9N9P5N2</accession>
<comment type="caution">
    <text evidence="4">The sequence shown here is derived from an EMBL/GenBank/DDBJ whole genome shotgun (WGS) entry which is preliminary data.</text>
</comment>
<keyword evidence="5" id="KW-1185">Reference proteome</keyword>
<dbReference type="PANTHER" id="PTHR15139:SF0">
    <property type="entry name" value="TUBULIN-SPECIFIC CHAPERONE C"/>
    <property type="match status" value="1"/>
</dbReference>
<dbReference type="Gene3D" id="1.20.58.1250">
    <property type="entry name" value="Tubulin Binding Cofactor C, N-terminal domain"/>
    <property type="match status" value="1"/>
</dbReference>
<dbReference type="InterPro" id="IPR017901">
    <property type="entry name" value="C-CAP_CF_C-like"/>
</dbReference>
<reference evidence="4" key="1">
    <citation type="submission" date="2021-06" db="EMBL/GenBank/DDBJ databases">
        <authorList>
            <person name="Kallberg Y."/>
            <person name="Tangrot J."/>
            <person name="Rosling A."/>
        </authorList>
    </citation>
    <scope>NUCLEOTIDE SEQUENCE</scope>
    <source>
        <strain evidence="4">CL551</strain>
    </source>
</reference>
<evidence type="ECO:0000259" key="3">
    <source>
        <dbReference type="PROSITE" id="PS51329"/>
    </source>
</evidence>
<dbReference type="GO" id="GO:0015631">
    <property type="term" value="F:tubulin binding"/>
    <property type="evidence" value="ECO:0007669"/>
    <property type="project" value="InterPro"/>
</dbReference>
<dbReference type="InterPro" id="IPR027684">
    <property type="entry name" value="TBCC"/>
</dbReference>
<dbReference type="EMBL" id="CAJVPV010060056">
    <property type="protein sequence ID" value="CAG8789574.1"/>
    <property type="molecule type" value="Genomic_DNA"/>
</dbReference>
<sequence>ILKRINELEKETTDATRFLPTYDQRQSILQIRALAEELNVKRAELVPKSKFSFKSRKQVREGKNTTDSDNENKNISTIKEISNTATSFDENLQTISYDNRQNTYISMKSHLISEDSRDKVFDIHISNLDHCIVNLVNSAATIGAMHIKGLKDSVVISGPVG</sequence>
<feature type="non-terminal residue" evidence="4">
    <location>
        <position position="161"/>
    </location>
</feature>
<dbReference type="Pfam" id="PF16752">
    <property type="entry name" value="TBCC_N"/>
    <property type="match status" value="1"/>
</dbReference>
<protein>
    <submittedName>
        <fullName evidence="4">9864_t:CDS:1</fullName>
    </submittedName>
</protein>
<comment type="subcellular location">
    <subcellularLocation>
        <location evidence="1">Cytoplasm</location>
    </subcellularLocation>
</comment>
<evidence type="ECO:0000256" key="2">
    <source>
        <dbReference type="ARBA" id="ARBA00022490"/>
    </source>
</evidence>
<dbReference type="OrthoDB" id="194775at2759"/>
<feature type="non-terminal residue" evidence="4">
    <location>
        <position position="1"/>
    </location>
</feature>
<name>A0A9N9P5N2_9GLOM</name>
<dbReference type="PROSITE" id="PS51329">
    <property type="entry name" value="C_CAP_COFACTOR_C"/>
    <property type="match status" value="1"/>
</dbReference>
<dbReference type="InterPro" id="IPR038397">
    <property type="entry name" value="TBCC_N_sf"/>
</dbReference>
<dbReference type="AlphaFoldDB" id="A0A9N9P5N2"/>
<keyword evidence="2" id="KW-0963">Cytoplasm</keyword>
<gene>
    <name evidence="4" type="ORF">AMORRO_LOCUS18018</name>
</gene>
<dbReference type="Proteomes" id="UP000789342">
    <property type="component" value="Unassembled WGS sequence"/>
</dbReference>
<evidence type="ECO:0000256" key="1">
    <source>
        <dbReference type="ARBA" id="ARBA00004496"/>
    </source>
</evidence>
<evidence type="ECO:0000313" key="5">
    <source>
        <dbReference type="Proteomes" id="UP000789342"/>
    </source>
</evidence>
<dbReference type="GO" id="GO:0007021">
    <property type="term" value="P:tubulin complex assembly"/>
    <property type="evidence" value="ECO:0007669"/>
    <property type="project" value="TreeGrafter"/>
</dbReference>
<proteinExistence type="predicted"/>
<evidence type="ECO:0000313" key="4">
    <source>
        <dbReference type="EMBL" id="CAG8789574.1"/>
    </source>
</evidence>